<accession>A0AA94F4G8</accession>
<dbReference type="GO" id="GO:0016787">
    <property type="term" value="F:hydrolase activity"/>
    <property type="evidence" value="ECO:0007669"/>
    <property type="project" value="UniProtKB-KW"/>
</dbReference>
<dbReference type="Pfam" id="PF12146">
    <property type="entry name" value="Hydrolase_4"/>
    <property type="match status" value="1"/>
</dbReference>
<keyword evidence="2" id="KW-0378">Hydrolase</keyword>
<dbReference type="PANTHER" id="PTHR43689:SF8">
    <property type="entry name" value="ALPHA_BETA-HYDROLASES SUPERFAMILY PROTEIN"/>
    <property type="match status" value="1"/>
</dbReference>
<proteinExistence type="predicted"/>
<sequence length="280" mass="32662">MNYFLYFLFTKSIGLFLNLFSCVFPEKTSELVFLLFTTPKKGKLNPKKLPQFLQESKMEKLKKEDLTFQIYIWHGNDTKILLIHGWESNSSRWEHIFPYLKATGSTIIAIDAPAHGLSDGKRFTIPQYGQFINETVQKYKPQYLIGHSIGGNACLYYQYAFSSDCIKKIITLGAPCDFVFILKKYVCLLNLNSKLRKKLNDRCVTEYQEELDKFSAQRFIQNTKIKGLIIHDVEDQTVFVDEGRKIAEAWKDARLIETRGLGHSLQDIKIFKEINWFLFH</sequence>
<dbReference type="InterPro" id="IPR022742">
    <property type="entry name" value="Hydrolase_4"/>
</dbReference>
<dbReference type="SUPFAM" id="SSF53474">
    <property type="entry name" value="alpha/beta-Hydrolases"/>
    <property type="match status" value="1"/>
</dbReference>
<evidence type="ECO:0000313" key="2">
    <source>
        <dbReference type="EMBL" id="RVU87650.1"/>
    </source>
</evidence>
<dbReference type="PANTHER" id="PTHR43689">
    <property type="entry name" value="HYDROLASE"/>
    <property type="match status" value="1"/>
</dbReference>
<dbReference type="InterPro" id="IPR029058">
    <property type="entry name" value="AB_hydrolase_fold"/>
</dbReference>
<comment type="caution">
    <text evidence="2">The sequence shown here is derived from an EMBL/GenBank/DDBJ whole genome shotgun (WGS) entry which is preliminary data.</text>
</comment>
<protein>
    <submittedName>
        <fullName evidence="2">Alpha/beta hydrolase</fullName>
    </submittedName>
</protein>
<dbReference type="Gene3D" id="3.40.50.1820">
    <property type="entry name" value="alpha/beta hydrolase"/>
    <property type="match status" value="1"/>
</dbReference>
<gene>
    <name evidence="2" type="ORF">EJB19_05325</name>
</gene>
<reference evidence="2" key="1">
    <citation type="submission" date="2018-12" db="EMBL/GenBank/DDBJ databases">
        <title>Draft genome sequence of Flaovobacterium columnare BGFS27 isolated from channel catfish in Alabama.</title>
        <authorList>
            <person name="Cai W."/>
            <person name="Arias C."/>
        </authorList>
    </citation>
    <scope>NUCLEOTIDE SEQUENCE [LARGE SCALE GENOMIC DNA]</scope>
    <source>
        <strain evidence="2">BGFS27</strain>
    </source>
</reference>
<name>A0AA94F4G8_9FLAO</name>
<organism evidence="2">
    <name type="scientific">Flavobacterium columnare</name>
    <dbReference type="NCBI Taxonomy" id="996"/>
    <lineage>
        <taxon>Bacteria</taxon>
        <taxon>Pseudomonadati</taxon>
        <taxon>Bacteroidota</taxon>
        <taxon>Flavobacteriia</taxon>
        <taxon>Flavobacteriales</taxon>
        <taxon>Flavobacteriaceae</taxon>
        <taxon>Flavobacterium</taxon>
    </lineage>
</organism>
<dbReference type="AlphaFoldDB" id="A0AA94F4G8"/>
<evidence type="ECO:0000259" key="1">
    <source>
        <dbReference type="Pfam" id="PF12146"/>
    </source>
</evidence>
<dbReference type="EMBL" id="RWGX01000004">
    <property type="protein sequence ID" value="RVU87650.1"/>
    <property type="molecule type" value="Genomic_DNA"/>
</dbReference>
<feature type="domain" description="Serine aminopeptidase S33" evidence="1">
    <location>
        <begin position="78"/>
        <end position="227"/>
    </location>
</feature>